<accession>A0A2P6MAA3</accession>
<feature type="region of interest" description="Disordered" evidence="1">
    <location>
        <begin position="90"/>
        <end position="125"/>
    </location>
</feature>
<dbReference type="OrthoDB" id="5966302at2"/>
<keyword evidence="2" id="KW-0812">Transmembrane</keyword>
<evidence type="ECO:0000313" key="4">
    <source>
        <dbReference type="Proteomes" id="UP000241736"/>
    </source>
</evidence>
<comment type="caution">
    <text evidence="3">The sequence shown here is derived from an EMBL/GenBank/DDBJ whole genome shotgun (WGS) entry which is preliminary data.</text>
</comment>
<evidence type="ECO:0000313" key="3">
    <source>
        <dbReference type="EMBL" id="PRH82882.1"/>
    </source>
</evidence>
<evidence type="ECO:0000256" key="2">
    <source>
        <dbReference type="SAM" id="Phobius"/>
    </source>
</evidence>
<proteinExistence type="predicted"/>
<feature type="transmembrane region" description="Helical" evidence="2">
    <location>
        <begin position="69"/>
        <end position="87"/>
    </location>
</feature>
<sequence length="238" mass="25180">MKSFGLLLGLAFADLAVAGLMAARGDRGIALLFLLLAIVTAAFAVFGGPSLRRDPRGRLQPVEPPYSKFLGTFGAAAILVAAAYVATTTTRGREPKPTPVATLPQPVRAAPAWTPPPSQPRPTPRSARLLYKCEDARGHASFQSQACAPGTRQVWVREVMPEAEPPRSRRTPAPAAGDTRTAAPVYSFGQQPPNRSGEGSPACQAARAADAAYRRRPLSQVTHAGLRRHGDAIQAACK</sequence>
<dbReference type="AlphaFoldDB" id="A0A2P6MAA3"/>
<keyword evidence="4" id="KW-1185">Reference proteome</keyword>
<organism evidence="3 4">
    <name type="scientific">Arenimonas caeni</name>
    <dbReference type="NCBI Taxonomy" id="2058085"/>
    <lineage>
        <taxon>Bacteria</taxon>
        <taxon>Pseudomonadati</taxon>
        <taxon>Pseudomonadota</taxon>
        <taxon>Gammaproteobacteria</taxon>
        <taxon>Lysobacterales</taxon>
        <taxon>Lysobacteraceae</taxon>
        <taxon>Arenimonas</taxon>
    </lineage>
</organism>
<feature type="transmembrane region" description="Helical" evidence="2">
    <location>
        <begin position="28"/>
        <end position="48"/>
    </location>
</feature>
<evidence type="ECO:0008006" key="5">
    <source>
        <dbReference type="Google" id="ProtNLM"/>
    </source>
</evidence>
<keyword evidence="2" id="KW-1133">Transmembrane helix</keyword>
<gene>
    <name evidence="3" type="ORF">C6N40_04340</name>
</gene>
<protein>
    <recommendedName>
        <fullName evidence="5">DUF4124 domain-containing protein</fullName>
    </recommendedName>
</protein>
<feature type="compositionally biased region" description="Pro residues" evidence="1">
    <location>
        <begin position="113"/>
        <end position="123"/>
    </location>
</feature>
<dbReference type="EMBL" id="PVLF01000004">
    <property type="protein sequence ID" value="PRH82882.1"/>
    <property type="molecule type" value="Genomic_DNA"/>
</dbReference>
<evidence type="ECO:0000256" key="1">
    <source>
        <dbReference type="SAM" id="MobiDB-lite"/>
    </source>
</evidence>
<feature type="region of interest" description="Disordered" evidence="1">
    <location>
        <begin position="161"/>
        <end position="204"/>
    </location>
</feature>
<reference evidence="3 4" key="1">
    <citation type="submission" date="2018-03" db="EMBL/GenBank/DDBJ databases">
        <title>Arenimonas caeni sp. nov., isolated from activated sludge.</title>
        <authorList>
            <person name="Liu H."/>
        </authorList>
    </citation>
    <scope>NUCLEOTIDE SEQUENCE [LARGE SCALE GENOMIC DNA]</scope>
    <source>
        <strain evidence="4">z29</strain>
    </source>
</reference>
<keyword evidence="2" id="KW-0472">Membrane</keyword>
<dbReference type="RefSeq" id="WP_106989790.1">
    <property type="nucleotide sequence ID" value="NZ_KZ679086.1"/>
</dbReference>
<name>A0A2P6MAA3_9GAMM</name>
<dbReference type="Proteomes" id="UP000241736">
    <property type="component" value="Unassembled WGS sequence"/>
</dbReference>